<dbReference type="AlphaFoldDB" id="A0A9N9CCZ8"/>
<gene>
    <name evidence="1" type="ORF">FCALED_LOCUS8321</name>
</gene>
<dbReference type="Proteomes" id="UP000789570">
    <property type="component" value="Unassembled WGS sequence"/>
</dbReference>
<keyword evidence="2" id="KW-1185">Reference proteome</keyword>
<organism evidence="1 2">
    <name type="scientific">Funneliformis caledonium</name>
    <dbReference type="NCBI Taxonomy" id="1117310"/>
    <lineage>
        <taxon>Eukaryota</taxon>
        <taxon>Fungi</taxon>
        <taxon>Fungi incertae sedis</taxon>
        <taxon>Mucoromycota</taxon>
        <taxon>Glomeromycotina</taxon>
        <taxon>Glomeromycetes</taxon>
        <taxon>Glomerales</taxon>
        <taxon>Glomeraceae</taxon>
        <taxon>Funneliformis</taxon>
    </lineage>
</organism>
<dbReference type="EMBL" id="CAJVPQ010002395">
    <property type="protein sequence ID" value="CAG8595516.1"/>
    <property type="molecule type" value="Genomic_DNA"/>
</dbReference>
<evidence type="ECO:0000313" key="2">
    <source>
        <dbReference type="Proteomes" id="UP000789570"/>
    </source>
</evidence>
<reference evidence="1" key="1">
    <citation type="submission" date="2021-06" db="EMBL/GenBank/DDBJ databases">
        <authorList>
            <person name="Kallberg Y."/>
            <person name="Tangrot J."/>
            <person name="Rosling A."/>
        </authorList>
    </citation>
    <scope>NUCLEOTIDE SEQUENCE</scope>
    <source>
        <strain evidence="1">UK204</strain>
    </source>
</reference>
<name>A0A9N9CCZ8_9GLOM</name>
<comment type="caution">
    <text evidence="1">The sequence shown here is derived from an EMBL/GenBank/DDBJ whole genome shotgun (WGS) entry which is preliminary data.</text>
</comment>
<accession>A0A9N9CCZ8</accession>
<evidence type="ECO:0000313" key="1">
    <source>
        <dbReference type="EMBL" id="CAG8595516.1"/>
    </source>
</evidence>
<proteinExistence type="predicted"/>
<sequence>MKQCFDNDIVEYDFQIFLKIRVFLEEKITEEVKLESVASDKLI</sequence>
<protein>
    <submittedName>
        <fullName evidence="1">9315_t:CDS:1</fullName>
    </submittedName>
</protein>